<keyword evidence="2" id="KW-0663">Pyridoxal phosphate</keyword>
<dbReference type="OrthoDB" id="5415143at2"/>
<dbReference type="InterPro" id="IPR015424">
    <property type="entry name" value="PyrdxlP-dep_Trfase"/>
</dbReference>
<dbReference type="Proteomes" id="UP000241118">
    <property type="component" value="Unassembled WGS sequence"/>
</dbReference>
<gene>
    <name evidence="7" type="ORF">B0I31_107340</name>
</gene>
<sequence>MPANWTTYRELLLPAPNGRRAVESELRRAVRDRRLAPGTRLPSSRDLAAQLGVARGTVTSAYAQLIGEGYLTARRGSGTTVTAACTWPGPAATPEPAPGFRYDLKPGVPALSAFPRDEWMQAQKSALADLSTDDLGYPDPAGFGPLRRELADYLGRVRAVAARPSEVVVTNGAAEGISLLGRVLHAGGHRSVAVEEPSHFGAAEMLASHGLTVRPIPVDSDGLRVDLLSTTDCRAVVVTAAHQFPLGVVLHPSRRRALLEWARACDGVVVEDDYDAEHRYDRPALGAMQALDPTRVVYQGSASKVLAPALRLGWLVLPPSMRDVVVDRKRLDDLGTGTLHQAAFARLLGTGGYDRHLRRTRQLYRSRRDALLAELRAVLPEWEPIGVAAGLHVVVRLPAGTDDVALQERLARRGVNAPALARYARTPTFPGLVLGYAALTPDRLREAVRELFAAV</sequence>
<evidence type="ECO:0000313" key="7">
    <source>
        <dbReference type="EMBL" id="PSL54282.1"/>
    </source>
</evidence>
<keyword evidence="4" id="KW-0238">DNA-binding</keyword>
<evidence type="ECO:0000256" key="5">
    <source>
        <dbReference type="ARBA" id="ARBA00023163"/>
    </source>
</evidence>
<reference evidence="7 8" key="1">
    <citation type="submission" date="2018-03" db="EMBL/GenBank/DDBJ databases">
        <title>Genomic Encyclopedia of Type Strains, Phase III (KMG-III): the genomes of soil and plant-associated and newly described type strains.</title>
        <authorList>
            <person name="Whitman W."/>
        </authorList>
    </citation>
    <scope>NUCLEOTIDE SEQUENCE [LARGE SCALE GENOMIC DNA]</scope>
    <source>
        <strain evidence="7 8">CGMCC 4.7097</strain>
    </source>
</reference>
<comment type="caution">
    <text evidence="7">The sequence shown here is derived from an EMBL/GenBank/DDBJ whole genome shotgun (WGS) entry which is preliminary data.</text>
</comment>
<evidence type="ECO:0000259" key="6">
    <source>
        <dbReference type="PROSITE" id="PS50949"/>
    </source>
</evidence>
<dbReference type="Gene3D" id="1.10.10.10">
    <property type="entry name" value="Winged helix-like DNA-binding domain superfamily/Winged helix DNA-binding domain"/>
    <property type="match status" value="1"/>
</dbReference>
<evidence type="ECO:0000256" key="4">
    <source>
        <dbReference type="ARBA" id="ARBA00023125"/>
    </source>
</evidence>
<keyword evidence="5" id="KW-0804">Transcription</keyword>
<dbReference type="InterPro" id="IPR000524">
    <property type="entry name" value="Tscrpt_reg_HTH_GntR"/>
</dbReference>
<dbReference type="PRINTS" id="PR00035">
    <property type="entry name" value="HTHGNTR"/>
</dbReference>
<evidence type="ECO:0000256" key="2">
    <source>
        <dbReference type="ARBA" id="ARBA00022898"/>
    </source>
</evidence>
<name>A0A2P8I720_SACCR</name>
<dbReference type="Pfam" id="PF00155">
    <property type="entry name" value="Aminotran_1_2"/>
    <property type="match status" value="1"/>
</dbReference>
<dbReference type="Gene3D" id="3.40.640.10">
    <property type="entry name" value="Type I PLP-dependent aspartate aminotransferase-like (Major domain)"/>
    <property type="match status" value="1"/>
</dbReference>
<keyword evidence="3" id="KW-0805">Transcription regulation</keyword>
<dbReference type="InterPro" id="IPR036388">
    <property type="entry name" value="WH-like_DNA-bd_sf"/>
</dbReference>
<dbReference type="PANTHER" id="PTHR46577">
    <property type="entry name" value="HTH-TYPE TRANSCRIPTIONAL REGULATORY PROTEIN GABR"/>
    <property type="match status" value="1"/>
</dbReference>
<dbReference type="InterPro" id="IPR004839">
    <property type="entry name" value="Aminotransferase_I/II_large"/>
</dbReference>
<dbReference type="PANTHER" id="PTHR46577:SF1">
    <property type="entry name" value="HTH-TYPE TRANSCRIPTIONAL REGULATORY PROTEIN GABR"/>
    <property type="match status" value="1"/>
</dbReference>
<protein>
    <submittedName>
        <fullName evidence="7">GntR family transcriptional regulator</fullName>
    </submittedName>
</protein>
<dbReference type="CDD" id="cd07377">
    <property type="entry name" value="WHTH_GntR"/>
    <property type="match status" value="1"/>
</dbReference>
<dbReference type="RefSeq" id="WP_106617357.1">
    <property type="nucleotide sequence ID" value="NZ_PYAX01000007.1"/>
</dbReference>
<feature type="domain" description="HTH gntR-type" evidence="6">
    <location>
        <begin position="16"/>
        <end position="84"/>
    </location>
</feature>
<evidence type="ECO:0000313" key="8">
    <source>
        <dbReference type="Proteomes" id="UP000241118"/>
    </source>
</evidence>
<dbReference type="GO" id="GO:0030170">
    <property type="term" value="F:pyridoxal phosphate binding"/>
    <property type="evidence" value="ECO:0007669"/>
    <property type="project" value="InterPro"/>
</dbReference>
<dbReference type="GO" id="GO:0003677">
    <property type="term" value="F:DNA binding"/>
    <property type="evidence" value="ECO:0007669"/>
    <property type="project" value="UniProtKB-KW"/>
</dbReference>
<dbReference type="CDD" id="cd00609">
    <property type="entry name" value="AAT_like"/>
    <property type="match status" value="1"/>
</dbReference>
<proteinExistence type="inferred from homology"/>
<comment type="similarity">
    <text evidence="1">In the C-terminal section; belongs to the class-I pyridoxal-phosphate-dependent aminotransferase family.</text>
</comment>
<dbReference type="InterPro" id="IPR051446">
    <property type="entry name" value="HTH_trans_reg/aminotransferase"/>
</dbReference>
<dbReference type="InterPro" id="IPR015421">
    <property type="entry name" value="PyrdxlP-dep_Trfase_major"/>
</dbReference>
<evidence type="ECO:0000256" key="3">
    <source>
        <dbReference type="ARBA" id="ARBA00023015"/>
    </source>
</evidence>
<dbReference type="EMBL" id="PYAX01000007">
    <property type="protein sequence ID" value="PSL54282.1"/>
    <property type="molecule type" value="Genomic_DNA"/>
</dbReference>
<dbReference type="InterPro" id="IPR036390">
    <property type="entry name" value="WH_DNA-bd_sf"/>
</dbReference>
<dbReference type="SMART" id="SM00345">
    <property type="entry name" value="HTH_GNTR"/>
    <property type="match status" value="1"/>
</dbReference>
<organism evidence="7 8">
    <name type="scientific">Saccharothrix carnea</name>
    <dbReference type="NCBI Taxonomy" id="1280637"/>
    <lineage>
        <taxon>Bacteria</taxon>
        <taxon>Bacillati</taxon>
        <taxon>Actinomycetota</taxon>
        <taxon>Actinomycetes</taxon>
        <taxon>Pseudonocardiales</taxon>
        <taxon>Pseudonocardiaceae</taxon>
        <taxon>Saccharothrix</taxon>
    </lineage>
</organism>
<dbReference type="SUPFAM" id="SSF53383">
    <property type="entry name" value="PLP-dependent transferases"/>
    <property type="match status" value="1"/>
</dbReference>
<dbReference type="AlphaFoldDB" id="A0A2P8I720"/>
<evidence type="ECO:0000256" key="1">
    <source>
        <dbReference type="ARBA" id="ARBA00005384"/>
    </source>
</evidence>
<dbReference type="GO" id="GO:0003700">
    <property type="term" value="F:DNA-binding transcription factor activity"/>
    <property type="evidence" value="ECO:0007669"/>
    <property type="project" value="InterPro"/>
</dbReference>
<dbReference type="PROSITE" id="PS50949">
    <property type="entry name" value="HTH_GNTR"/>
    <property type="match status" value="1"/>
</dbReference>
<dbReference type="Pfam" id="PF00392">
    <property type="entry name" value="GntR"/>
    <property type="match status" value="1"/>
</dbReference>
<accession>A0A2P8I720</accession>
<dbReference type="SUPFAM" id="SSF46785">
    <property type="entry name" value="Winged helix' DNA-binding domain"/>
    <property type="match status" value="1"/>
</dbReference>
<keyword evidence="8" id="KW-1185">Reference proteome</keyword>